<dbReference type="PANTHER" id="PTHR41286">
    <property type="entry name" value="HNH NUCLEASE YAJD-RELATED"/>
    <property type="match status" value="1"/>
</dbReference>
<dbReference type="Pfam" id="PF01844">
    <property type="entry name" value="HNH"/>
    <property type="match status" value="1"/>
</dbReference>
<keyword evidence="1" id="KW-0540">Nuclease</keyword>
<reference evidence="6" key="1">
    <citation type="submission" date="2022-01" db="EMBL/GenBank/DDBJ databases">
        <title>Paenibacillus spongiae sp. nov., isolated from marine sponge.</title>
        <authorList>
            <person name="Li Z."/>
            <person name="Zhang M."/>
        </authorList>
    </citation>
    <scope>NUCLEOTIDE SEQUENCE</scope>
    <source>
        <strain evidence="6">PHS-Z3</strain>
    </source>
</reference>
<name>A0ABY5SJ99_9BACL</name>
<keyword evidence="2" id="KW-0378">Hydrolase</keyword>
<keyword evidence="6" id="KW-0255">Endonuclease</keyword>
<organism evidence="6 7">
    <name type="scientific">Paenibacillus spongiae</name>
    <dbReference type="NCBI Taxonomy" id="2909671"/>
    <lineage>
        <taxon>Bacteria</taxon>
        <taxon>Bacillati</taxon>
        <taxon>Bacillota</taxon>
        <taxon>Bacilli</taxon>
        <taxon>Bacillales</taxon>
        <taxon>Paenibacillaceae</taxon>
        <taxon>Paenibacillus</taxon>
    </lineage>
</organism>
<dbReference type="Gene3D" id="1.10.30.50">
    <property type="match status" value="1"/>
</dbReference>
<evidence type="ECO:0000313" key="7">
    <source>
        <dbReference type="Proteomes" id="UP001057877"/>
    </source>
</evidence>
<dbReference type="Proteomes" id="UP001057877">
    <property type="component" value="Chromosome"/>
</dbReference>
<comment type="similarity">
    <text evidence="3">Belongs to the HNH nuclease family.</text>
</comment>
<dbReference type="PANTHER" id="PTHR41286:SF1">
    <property type="entry name" value="HNH NUCLEASE YAJD-RELATED"/>
    <property type="match status" value="1"/>
</dbReference>
<dbReference type="GO" id="GO:0004519">
    <property type="term" value="F:endonuclease activity"/>
    <property type="evidence" value="ECO:0007669"/>
    <property type="project" value="UniProtKB-KW"/>
</dbReference>
<protein>
    <recommendedName>
        <fullName evidence="4">Putative HNH nuclease YajD</fullName>
    </recommendedName>
</protein>
<proteinExistence type="inferred from homology"/>
<accession>A0ABY5SJ99</accession>
<dbReference type="InterPro" id="IPR003615">
    <property type="entry name" value="HNH_nuc"/>
</dbReference>
<evidence type="ECO:0000256" key="3">
    <source>
        <dbReference type="ARBA" id="ARBA00038412"/>
    </source>
</evidence>
<evidence type="ECO:0000256" key="2">
    <source>
        <dbReference type="ARBA" id="ARBA00022801"/>
    </source>
</evidence>
<dbReference type="InterPro" id="IPR002711">
    <property type="entry name" value="HNH"/>
</dbReference>
<evidence type="ECO:0000313" key="6">
    <source>
        <dbReference type="EMBL" id="UVI33719.1"/>
    </source>
</evidence>
<evidence type="ECO:0000259" key="5">
    <source>
        <dbReference type="SMART" id="SM00507"/>
    </source>
</evidence>
<sequence>MLTIKQVIYLQLLPKKPCSKVGCSELTRSRYCEEHAKLEWQRSDRERGSAAQRGYGHRWRLARESYLREHPLCIYCMKEVRVNAATVIDHIKPHKGNKVLFWDRNNWQPLCKSHHDKKTARYDGGFGNEN</sequence>
<dbReference type="CDD" id="cd00085">
    <property type="entry name" value="HNHc"/>
    <property type="match status" value="1"/>
</dbReference>
<dbReference type="SMART" id="SM00507">
    <property type="entry name" value="HNHc"/>
    <property type="match status" value="1"/>
</dbReference>
<evidence type="ECO:0000256" key="4">
    <source>
        <dbReference type="ARBA" id="ARBA00040194"/>
    </source>
</evidence>
<evidence type="ECO:0000256" key="1">
    <source>
        <dbReference type="ARBA" id="ARBA00022722"/>
    </source>
</evidence>
<feature type="domain" description="HNH nuclease" evidence="5">
    <location>
        <begin position="60"/>
        <end position="116"/>
    </location>
</feature>
<gene>
    <name evidence="6" type="ORF">L1F29_22345</name>
</gene>
<dbReference type="EMBL" id="CP091430">
    <property type="protein sequence ID" value="UVI33719.1"/>
    <property type="molecule type" value="Genomic_DNA"/>
</dbReference>
<keyword evidence="7" id="KW-1185">Reference proteome</keyword>